<protein>
    <submittedName>
        <fullName evidence="1">Uncharacterized protein</fullName>
    </submittedName>
</protein>
<accession>A0A4C1V8X6</accession>
<dbReference type="AlphaFoldDB" id="A0A4C1V8X6"/>
<sequence>MSADARAGRPLRGSAPSVARAIKNSETFQNLVCRETPPIPGPPLKWYNSVFSDLMLVRLRIEDTPQKPTSRGISRFTCSQARDLVRKSTDTRRLLI</sequence>
<proteinExistence type="predicted"/>
<evidence type="ECO:0000313" key="2">
    <source>
        <dbReference type="Proteomes" id="UP000299102"/>
    </source>
</evidence>
<gene>
    <name evidence="1" type="ORF">EVAR_95926_1</name>
</gene>
<dbReference type="Proteomes" id="UP000299102">
    <property type="component" value="Unassembled WGS sequence"/>
</dbReference>
<comment type="caution">
    <text evidence="1">The sequence shown here is derived from an EMBL/GenBank/DDBJ whole genome shotgun (WGS) entry which is preliminary data.</text>
</comment>
<dbReference type="EMBL" id="BGZK01000295">
    <property type="protein sequence ID" value="GBP34822.1"/>
    <property type="molecule type" value="Genomic_DNA"/>
</dbReference>
<name>A0A4C1V8X6_EUMVA</name>
<organism evidence="1 2">
    <name type="scientific">Eumeta variegata</name>
    <name type="common">Bagworm moth</name>
    <name type="synonym">Eumeta japonica</name>
    <dbReference type="NCBI Taxonomy" id="151549"/>
    <lineage>
        <taxon>Eukaryota</taxon>
        <taxon>Metazoa</taxon>
        <taxon>Ecdysozoa</taxon>
        <taxon>Arthropoda</taxon>
        <taxon>Hexapoda</taxon>
        <taxon>Insecta</taxon>
        <taxon>Pterygota</taxon>
        <taxon>Neoptera</taxon>
        <taxon>Endopterygota</taxon>
        <taxon>Lepidoptera</taxon>
        <taxon>Glossata</taxon>
        <taxon>Ditrysia</taxon>
        <taxon>Tineoidea</taxon>
        <taxon>Psychidae</taxon>
        <taxon>Oiketicinae</taxon>
        <taxon>Eumeta</taxon>
    </lineage>
</organism>
<keyword evidence="2" id="KW-1185">Reference proteome</keyword>
<reference evidence="1 2" key="1">
    <citation type="journal article" date="2019" name="Commun. Biol.">
        <title>The bagworm genome reveals a unique fibroin gene that provides high tensile strength.</title>
        <authorList>
            <person name="Kono N."/>
            <person name="Nakamura H."/>
            <person name="Ohtoshi R."/>
            <person name="Tomita M."/>
            <person name="Numata K."/>
            <person name="Arakawa K."/>
        </authorList>
    </citation>
    <scope>NUCLEOTIDE SEQUENCE [LARGE SCALE GENOMIC DNA]</scope>
</reference>
<evidence type="ECO:0000313" key="1">
    <source>
        <dbReference type="EMBL" id="GBP34822.1"/>
    </source>
</evidence>